<dbReference type="Proteomes" id="UP001147746">
    <property type="component" value="Unassembled WGS sequence"/>
</dbReference>
<reference evidence="1" key="2">
    <citation type="journal article" date="2023" name="IMA Fungus">
        <title>Comparative genomic study of the Penicillium genus elucidates a diverse pangenome and 15 lateral gene transfer events.</title>
        <authorList>
            <person name="Petersen C."/>
            <person name="Sorensen T."/>
            <person name="Nielsen M.R."/>
            <person name="Sondergaard T.E."/>
            <person name="Sorensen J.L."/>
            <person name="Fitzpatrick D.A."/>
            <person name="Frisvad J.C."/>
            <person name="Nielsen K.L."/>
        </authorList>
    </citation>
    <scope>NUCLEOTIDE SEQUENCE</scope>
    <source>
        <strain evidence="1">IBT 21472</strain>
    </source>
</reference>
<dbReference type="AlphaFoldDB" id="A0A9W9PQC0"/>
<name>A0A9W9PQC0_9EURO</name>
<protein>
    <submittedName>
        <fullName evidence="1">Uncharacterized protein</fullName>
    </submittedName>
</protein>
<evidence type="ECO:0000313" key="2">
    <source>
        <dbReference type="Proteomes" id="UP001147746"/>
    </source>
</evidence>
<sequence length="569" mass="64730">MPISNSLGVATLVWLNPHDEAQLVQRLQDHVGKTASVQIWHLPKAKLLRPIGERDYPLDSKGNIFHAAALAHREGLSSIFVADSLTKRQLKEDLRPGEDPLLSVVMVRIRRQGADQNDRPFRVIAKRHTVEGLANILYLLNALEISPSFLNRNGNNKDHGIELHDPDRAVFEPNRASSTGRENHETSITAALLQSFPLPTELCRAITSMINNRAHFQPKKTAGLLRGSHHGTVIMLSFPATPGEIEELRVSVELSLRDRGYHHPGPVGSMKIQLVPWTNDYQATRRDLEMHWNQTHHPKLCPIWYLLAPPQRIAGGYDLERAQWAAIYHGSNDGIFIARKTFQSRLMESISPQSFRRSAATQFQDRLADQLSIDPDRVEIFCSPDSPLYLNPPMWEPVDSAGITSIALFYLTNQLPEEQQQTLKTELHTLNDMEDDYEDEDYNKACCFVPWAEEGENVSGGTVDDMWEVFWGMYQLTTFEMPIFFIDDQSGIDQTVLVVYPDHCYNSDEDAQSPMEDVNKPKVNGMLYGRIKGRDAHMAWMDLRDVSMDFDECVRLSGQDEEHQYPVPR</sequence>
<proteinExistence type="predicted"/>
<reference evidence="1" key="1">
    <citation type="submission" date="2022-12" db="EMBL/GenBank/DDBJ databases">
        <authorList>
            <person name="Petersen C."/>
        </authorList>
    </citation>
    <scope>NUCLEOTIDE SEQUENCE</scope>
    <source>
        <strain evidence="1">IBT 21472</strain>
    </source>
</reference>
<gene>
    <name evidence="1" type="ORF">N7476_010499</name>
</gene>
<evidence type="ECO:0000313" key="1">
    <source>
        <dbReference type="EMBL" id="KAJ5303700.1"/>
    </source>
</evidence>
<comment type="caution">
    <text evidence="1">The sequence shown here is derived from an EMBL/GenBank/DDBJ whole genome shotgun (WGS) entry which is preliminary data.</text>
</comment>
<accession>A0A9W9PQC0</accession>
<keyword evidence="2" id="KW-1185">Reference proteome</keyword>
<dbReference type="EMBL" id="JAPZBO010000009">
    <property type="protein sequence ID" value="KAJ5303700.1"/>
    <property type="molecule type" value="Genomic_DNA"/>
</dbReference>
<organism evidence="1 2">
    <name type="scientific">Penicillium atrosanguineum</name>
    <dbReference type="NCBI Taxonomy" id="1132637"/>
    <lineage>
        <taxon>Eukaryota</taxon>
        <taxon>Fungi</taxon>
        <taxon>Dikarya</taxon>
        <taxon>Ascomycota</taxon>
        <taxon>Pezizomycotina</taxon>
        <taxon>Eurotiomycetes</taxon>
        <taxon>Eurotiomycetidae</taxon>
        <taxon>Eurotiales</taxon>
        <taxon>Aspergillaceae</taxon>
        <taxon>Penicillium</taxon>
    </lineage>
</organism>